<evidence type="ECO:0000256" key="15">
    <source>
        <dbReference type="PROSITE-ProRule" id="PRU01032"/>
    </source>
</evidence>
<keyword evidence="19" id="KW-1185">Reference proteome</keyword>
<keyword evidence="9 15" id="KW-0378">Hydrolase</keyword>
<comment type="caution">
    <text evidence="18">The sequence shown here is derived from an EMBL/GenBank/DDBJ whole genome shotgun (WGS) entry which is preliminary data.</text>
</comment>
<evidence type="ECO:0000256" key="5">
    <source>
        <dbReference type="ARBA" id="ARBA00022525"/>
    </source>
</evidence>
<evidence type="ECO:0000256" key="1">
    <source>
        <dbReference type="ARBA" id="ARBA00001910"/>
    </source>
</evidence>
<dbReference type="Pfam" id="PF00082">
    <property type="entry name" value="Peptidase_S8"/>
    <property type="match status" value="1"/>
</dbReference>
<protein>
    <recommendedName>
        <fullName evidence="4">tripeptidyl-peptidase II</fullName>
        <ecNumber evidence="4">3.4.14.10</ecNumber>
    </recommendedName>
</protein>
<evidence type="ECO:0000313" key="18">
    <source>
        <dbReference type="EMBL" id="TID20119.1"/>
    </source>
</evidence>
<keyword evidence="10 15" id="KW-0720">Serine protease</keyword>
<dbReference type="GO" id="GO:0008240">
    <property type="term" value="F:tripeptidyl-peptidase activity"/>
    <property type="evidence" value="ECO:0007669"/>
    <property type="project" value="UniProtKB-EC"/>
</dbReference>
<evidence type="ECO:0000256" key="2">
    <source>
        <dbReference type="ARBA" id="ARBA00002451"/>
    </source>
</evidence>
<evidence type="ECO:0000256" key="10">
    <source>
        <dbReference type="ARBA" id="ARBA00022825"/>
    </source>
</evidence>
<gene>
    <name evidence="18" type="ORF">E6O75_ATG07579</name>
</gene>
<dbReference type="PROSITE" id="PS51695">
    <property type="entry name" value="SEDOLISIN"/>
    <property type="match status" value="1"/>
</dbReference>
<evidence type="ECO:0000256" key="11">
    <source>
        <dbReference type="ARBA" id="ARBA00022837"/>
    </source>
</evidence>
<dbReference type="InterPro" id="IPR036852">
    <property type="entry name" value="Peptidase_S8/S53_dom_sf"/>
</dbReference>
<keyword evidence="5" id="KW-0964">Secreted</keyword>
<dbReference type="Pfam" id="PF09286">
    <property type="entry name" value="Pro-kuma_activ"/>
    <property type="match status" value="1"/>
</dbReference>
<dbReference type="PANTHER" id="PTHR14218">
    <property type="entry name" value="PROTEASE S8 TRIPEPTIDYL PEPTIDASE I CLN2"/>
    <property type="match status" value="1"/>
</dbReference>
<feature type="active site" description="Charge relay system" evidence="15">
    <location>
        <position position="314"/>
    </location>
</feature>
<dbReference type="STRING" id="86259.A0A4Z1NY58"/>
<dbReference type="GO" id="GO:0005576">
    <property type="term" value="C:extracellular region"/>
    <property type="evidence" value="ECO:0007669"/>
    <property type="project" value="UniProtKB-SubCell"/>
</dbReference>
<keyword evidence="12" id="KW-0843">Virulence</keyword>
<name>A0A4Z1NY58_9PEZI</name>
<dbReference type="PROSITE" id="PS00138">
    <property type="entry name" value="SUBTILASE_SER"/>
    <property type="match status" value="1"/>
</dbReference>
<feature type="domain" description="Peptidase S53" evidence="17">
    <location>
        <begin position="230"/>
        <end position="616"/>
    </location>
</feature>
<dbReference type="Proteomes" id="UP000298493">
    <property type="component" value="Unassembled WGS sequence"/>
</dbReference>
<sequence length="617" mass="65556">MRLSLLGLALFGSGAFSLALQKRFPASTYAVKESHSVPKSWTRVASAPADHTINLRIGLTQGRFDELEKILYEISDPDHHQYGQHLSTDEVNALVKPTEETSSLVHAWLADNGISSDRLSYSPSGDWITCHMTIGDANKLLSTSYSTYQHETDGTVLVRTPEFSVPRELHQHIATIQPTNSFMRTNPKRSTLKPSTVDLSQAEVLKQSLQVEPAPPGKNPSIAAACVGRLMTAPCLRTLYGTINYVPKATAKASIGVANYLGELTIRADAKIYLQQYRPEAVAGAADFKQFSIDGGTLDQNLNNSQREAEIGVEGALDIQTILGIAWPVPLVSYSTGGLQPGFKPDQSTPTNSNEPYLAWVQYMLGQKSLPNVVSTSYGDDEQTMSPEYAKSVCDAFAQLGAKGVSLLFSSGDNGVGNNGACVSNNGTNAKTFLPSFPASCPYVTSVGGTYKTEPEVAALDGTFTSGGGFSDYFARPAYQEAAVAEYLKTNQNFPKFAGMFKPSGRAYPDIAAQSVAFATVYDGRLHAVDGTSAASPAAAAIVALVNDALLAAGKPVLGFMNPWLYKGGSAAFTDILSGSAAGCDGNGFPAGKGWDAVTGFGTPYFPKILSQLGLKA</sequence>
<reference evidence="18 19" key="1">
    <citation type="submission" date="2019-04" db="EMBL/GenBank/DDBJ databases">
        <title>High contiguity whole genome sequence and gene annotation resource for two Venturia nashicola isolates.</title>
        <authorList>
            <person name="Prokchorchik M."/>
            <person name="Won K."/>
            <person name="Lee Y."/>
            <person name="Choi E.D."/>
            <person name="Segonzac C."/>
            <person name="Sohn K.H."/>
        </authorList>
    </citation>
    <scope>NUCLEOTIDE SEQUENCE [LARGE SCALE GENOMIC DNA]</scope>
    <source>
        <strain evidence="18 19">PRI2</strain>
    </source>
</reference>
<dbReference type="CDD" id="cd11377">
    <property type="entry name" value="Pro-peptidase_S53"/>
    <property type="match status" value="1"/>
</dbReference>
<dbReference type="InterPro" id="IPR000209">
    <property type="entry name" value="Peptidase_S8/S53_dom"/>
</dbReference>
<evidence type="ECO:0000256" key="14">
    <source>
        <dbReference type="ARBA" id="ARBA00023180"/>
    </source>
</evidence>
<dbReference type="InterPro" id="IPR030400">
    <property type="entry name" value="Sedolisin_dom"/>
</dbReference>
<comment type="catalytic activity">
    <reaction evidence="1">
        <text>Release of an N-terminal tripeptide from a polypeptide.</text>
        <dbReference type="EC" id="3.4.14.10"/>
    </reaction>
</comment>
<evidence type="ECO:0000256" key="7">
    <source>
        <dbReference type="ARBA" id="ARBA00022723"/>
    </source>
</evidence>
<dbReference type="GO" id="GO:0046872">
    <property type="term" value="F:metal ion binding"/>
    <property type="evidence" value="ECO:0007669"/>
    <property type="project" value="UniProtKB-UniRule"/>
</dbReference>
<feature type="active site" description="Charge relay system" evidence="15">
    <location>
        <position position="318"/>
    </location>
</feature>
<evidence type="ECO:0000256" key="12">
    <source>
        <dbReference type="ARBA" id="ARBA00023026"/>
    </source>
</evidence>
<keyword evidence="6 15" id="KW-0645">Protease</keyword>
<keyword evidence="7 15" id="KW-0479">Metal-binding</keyword>
<keyword evidence="11 15" id="KW-0106">Calcium</keyword>
<evidence type="ECO:0000256" key="3">
    <source>
        <dbReference type="ARBA" id="ARBA00004239"/>
    </source>
</evidence>
<comment type="function">
    <text evidence="2">Secreted tripeptidyl-peptidase which degrades proteins at acidic pHs and is involved in virulence.</text>
</comment>
<dbReference type="CDD" id="cd04056">
    <property type="entry name" value="Peptidases_S53"/>
    <property type="match status" value="1"/>
</dbReference>
<dbReference type="GO" id="GO:0004252">
    <property type="term" value="F:serine-type endopeptidase activity"/>
    <property type="evidence" value="ECO:0007669"/>
    <property type="project" value="UniProtKB-UniRule"/>
</dbReference>
<evidence type="ECO:0000256" key="13">
    <source>
        <dbReference type="ARBA" id="ARBA00023145"/>
    </source>
</evidence>
<dbReference type="GO" id="GO:0006508">
    <property type="term" value="P:proteolysis"/>
    <property type="evidence" value="ECO:0007669"/>
    <property type="project" value="UniProtKB-KW"/>
</dbReference>
<evidence type="ECO:0000256" key="4">
    <source>
        <dbReference type="ARBA" id="ARBA00012462"/>
    </source>
</evidence>
<feature type="chain" id="PRO_5021424568" description="tripeptidyl-peptidase II" evidence="16">
    <location>
        <begin position="20"/>
        <end position="617"/>
    </location>
</feature>
<feature type="active site" description="Charge relay system" evidence="15">
    <location>
        <position position="533"/>
    </location>
</feature>
<comment type="subcellular location">
    <subcellularLocation>
        <location evidence="3">Secreted</location>
        <location evidence="3">Extracellular space</location>
    </subcellularLocation>
</comment>
<comment type="cofactor">
    <cofactor evidence="15">
        <name>Ca(2+)</name>
        <dbReference type="ChEBI" id="CHEBI:29108"/>
    </cofactor>
    <text evidence="15">Binds 1 Ca(2+) ion per subunit.</text>
</comment>
<proteinExistence type="predicted"/>
<evidence type="ECO:0000256" key="8">
    <source>
        <dbReference type="ARBA" id="ARBA00022729"/>
    </source>
</evidence>
<keyword evidence="13" id="KW-0865">Zymogen</keyword>
<feature type="binding site" evidence="15">
    <location>
        <position position="575"/>
    </location>
    <ligand>
        <name>Ca(2+)</name>
        <dbReference type="ChEBI" id="CHEBI:29108"/>
    </ligand>
</feature>
<feature type="binding site" evidence="15">
    <location>
        <position position="594"/>
    </location>
    <ligand>
        <name>Ca(2+)</name>
        <dbReference type="ChEBI" id="CHEBI:29108"/>
    </ligand>
</feature>
<feature type="signal peptide" evidence="16">
    <location>
        <begin position="1"/>
        <end position="19"/>
    </location>
</feature>
<evidence type="ECO:0000313" key="19">
    <source>
        <dbReference type="Proteomes" id="UP000298493"/>
    </source>
</evidence>
<dbReference type="FunFam" id="3.40.50.200:FF:000015">
    <property type="entry name" value="Tripeptidyl peptidase A"/>
    <property type="match status" value="1"/>
</dbReference>
<evidence type="ECO:0000256" key="16">
    <source>
        <dbReference type="SAM" id="SignalP"/>
    </source>
</evidence>
<dbReference type="SUPFAM" id="SSF52743">
    <property type="entry name" value="Subtilisin-like"/>
    <property type="match status" value="1"/>
</dbReference>
<dbReference type="SMART" id="SM00944">
    <property type="entry name" value="Pro-kuma_activ"/>
    <property type="match status" value="1"/>
</dbReference>
<evidence type="ECO:0000256" key="9">
    <source>
        <dbReference type="ARBA" id="ARBA00022801"/>
    </source>
</evidence>
<dbReference type="InterPro" id="IPR015366">
    <property type="entry name" value="S53_propep"/>
</dbReference>
<dbReference type="InterPro" id="IPR023828">
    <property type="entry name" value="Peptidase_S8_Ser-AS"/>
</dbReference>
<accession>A0A4Z1NY58</accession>
<dbReference type="PANTHER" id="PTHR14218:SF39">
    <property type="entry name" value="PEPTIDASE S53 DOMAIN-CONTAINING PROTEIN"/>
    <property type="match status" value="1"/>
</dbReference>
<dbReference type="InterPro" id="IPR050819">
    <property type="entry name" value="Tripeptidyl-peptidase_I"/>
</dbReference>
<evidence type="ECO:0000256" key="6">
    <source>
        <dbReference type="ARBA" id="ARBA00022670"/>
    </source>
</evidence>
<dbReference type="EC" id="3.4.14.10" evidence="4"/>
<feature type="binding site" evidence="15">
    <location>
        <position position="596"/>
    </location>
    <ligand>
        <name>Ca(2+)</name>
        <dbReference type="ChEBI" id="CHEBI:29108"/>
    </ligand>
</feature>
<feature type="binding site" evidence="15">
    <location>
        <position position="576"/>
    </location>
    <ligand>
        <name>Ca(2+)</name>
        <dbReference type="ChEBI" id="CHEBI:29108"/>
    </ligand>
</feature>
<dbReference type="SUPFAM" id="SSF54897">
    <property type="entry name" value="Protease propeptides/inhibitors"/>
    <property type="match status" value="1"/>
</dbReference>
<dbReference type="AlphaFoldDB" id="A0A4Z1NY58"/>
<keyword evidence="14" id="KW-0325">Glycoprotein</keyword>
<organism evidence="18 19">
    <name type="scientific">Venturia nashicola</name>
    <dbReference type="NCBI Taxonomy" id="86259"/>
    <lineage>
        <taxon>Eukaryota</taxon>
        <taxon>Fungi</taxon>
        <taxon>Dikarya</taxon>
        <taxon>Ascomycota</taxon>
        <taxon>Pezizomycotina</taxon>
        <taxon>Dothideomycetes</taxon>
        <taxon>Pleosporomycetidae</taxon>
        <taxon>Venturiales</taxon>
        <taxon>Venturiaceae</taxon>
        <taxon>Venturia</taxon>
    </lineage>
</organism>
<dbReference type="EMBL" id="SNSC02000011">
    <property type="protein sequence ID" value="TID20119.1"/>
    <property type="molecule type" value="Genomic_DNA"/>
</dbReference>
<keyword evidence="8 16" id="KW-0732">Signal</keyword>
<dbReference type="Gene3D" id="3.40.50.200">
    <property type="entry name" value="Peptidase S8/S53 domain"/>
    <property type="match status" value="1"/>
</dbReference>
<evidence type="ECO:0000259" key="17">
    <source>
        <dbReference type="PROSITE" id="PS51695"/>
    </source>
</evidence>